<sequence length="292" mass="31082">MRREHAAQVRVAAADAAQFLLDFGAMAVAGDAVGLEVVGRFGEQQADFALASGPRHARRAAGDQVCGVDRAGGAQQRRETDLHRRRVAAGVGDDARVADRVAVQFGQAVGGFAQQVGAGVRHAVPALESRGVAQPEVSGEVDDAHAGVEQRARLLHRDAVRRREEDHVAVVQRRVVGGREAQVGVAAQAGEHLGHRGACFLARGDRAQPRVRMVREQTQQFDPGVSGSADDSDVQYALHDAAVAPSQNSMPRTGHRSASRVCGPLQPASRRVSLSSRNSWLRLATTRCDARA</sequence>
<dbReference type="EMBL" id="MLJW01000672">
    <property type="protein sequence ID" value="OIQ83793.1"/>
    <property type="molecule type" value="Genomic_DNA"/>
</dbReference>
<comment type="caution">
    <text evidence="2">The sequence shown here is derived from an EMBL/GenBank/DDBJ whole genome shotgun (WGS) entry which is preliminary data.</text>
</comment>
<dbReference type="AlphaFoldDB" id="A0A1J5QJT7"/>
<accession>A0A1J5QJT7</accession>
<evidence type="ECO:0000313" key="2">
    <source>
        <dbReference type="EMBL" id="OIQ83793.1"/>
    </source>
</evidence>
<protein>
    <submittedName>
        <fullName evidence="2">Uncharacterized protein</fullName>
    </submittedName>
</protein>
<reference evidence="2" key="1">
    <citation type="submission" date="2016-10" db="EMBL/GenBank/DDBJ databases">
        <title>Sequence of Gallionella enrichment culture.</title>
        <authorList>
            <person name="Poehlein A."/>
            <person name="Muehling M."/>
            <person name="Daniel R."/>
        </authorList>
    </citation>
    <scope>NUCLEOTIDE SEQUENCE</scope>
</reference>
<evidence type="ECO:0000256" key="1">
    <source>
        <dbReference type="SAM" id="MobiDB-lite"/>
    </source>
</evidence>
<name>A0A1J5QJT7_9ZZZZ</name>
<gene>
    <name evidence="2" type="ORF">GALL_344110</name>
</gene>
<feature type="region of interest" description="Disordered" evidence="1">
    <location>
        <begin position="245"/>
        <end position="265"/>
    </location>
</feature>
<organism evidence="2">
    <name type="scientific">mine drainage metagenome</name>
    <dbReference type="NCBI Taxonomy" id="410659"/>
    <lineage>
        <taxon>unclassified sequences</taxon>
        <taxon>metagenomes</taxon>
        <taxon>ecological metagenomes</taxon>
    </lineage>
</organism>
<proteinExistence type="predicted"/>